<evidence type="ECO:0000256" key="1">
    <source>
        <dbReference type="SAM" id="Coils"/>
    </source>
</evidence>
<dbReference type="Proteomes" id="UP001181355">
    <property type="component" value="Chromosome"/>
</dbReference>
<dbReference type="Pfam" id="PF02518">
    <property type="entry name" value="HATPase_c"/>
    <property type="match status" value="1"/>
</dbReference>
<dbReference type="InterPro" id="IPR010559">
    <property type="entry name" value="Sig_transdc_His_kin_internal"/>
</dbReference>
<evidence type="ECO:0000259" key="4">
    <source>
        <dbReference type="Pfam" id="PF06580"/>
    </source>
</evidence>
<dbReference type="PANTHER" id="PTHR34220:SF9">
    <property type="entry name" value="SIGNAL TRANSDUCTION HISTIDINE KINASE INTERNAL REGION DOMAIN-CONTAINING PROTEIN"/>
    <property type="match status" value="1"/>
</dbReference>
<dbReference type="InterPro" id="IPR036890">
    <property type="entry name" value="HATPase_C_sf"/>
</dbReference>
<keyword evidence="6" id="KW-1185">Reference proteome</keyword>
<feature type="transmembrane region" description="Helical" evidence="2">
    <location>
        <begin position="36"/>
        <end position="69"/>
    </location>
</feature>
<evidence type="ECO:0000256" key="2">
    <source>
        <dbReference type="SAM" id="Phobius"/>
    </source>
</evidence>
<sequence>MDTGKPNQVLPRLLSLIETSKRLWWQFFDWLAVVSWSYLVFVSFICLIIAGILGLGSIVPLLVFSSFLIKSLAGGKRKAEIAADAASVRANMEALERRVLEAEMASLQAQIEPHFLFNTLALIGQLIETEPEQASIVHGHLIKYLRAALPQIREKGNSKLGQQIELCRAYLNIMQARMQERLSFSIDCPKELQHYAFPPMMIQTLVENAIKHGLEPKTEGGHIHIGAHLGESEIVVDVNDNGLGFDLQANEGIGLSNIRERLKVLYGFRAALSIEVPETGGAHLSLHIPV</sequence>
<keyword evidence="2" id="KW-0472">Membrane</keyword>
<dbReference type="Pfam" id="PF06580">
    <property type="entry name" value="His_kinase"/>
    <property type="match status" value="1"/>
</dbReference>
<gene>
    <name evidence="5" type="ORF">RF679_00005</name>
</gene>
<accession>A0ABY9RJ26</accession>
<keyword evidence="5" id="KW-0808">Transferase</keyword>
<dbReference type="InterPro" id="IPR003594">
    <property type="entry name" value="HATPase_dom"/>
</dbReference>
<dbReference type="SUPFAM" id="SSF55874">
    <property type="entry name" value="ATPase domain of HSP90 chaperone/DNA topoisomerase II/histidine kinase"/>
    <property type="match status" value="1"/>
</dbReference>
<dbReference type="RefSeq" id="WP_309482170.1">
    <property type="nucleotide sequence ID" value="NZ_CP133720.1"/>
</dbReference>
<feature type="domain" description="Signal transduction histidine kinase internal region" evidence="4">
    <location>
        <begin position="102"/>
        <end position="182"/>
    </location>
</feature>
<evidence type="ECO:0000313" key="6">
    <source>
        <dbReference type="Proteomes" id="UP001181355"/>
    </source>
</evidence>
<protein>
    <submittedName>
        <fullName evidence="5">Histidine kinase</fullName>
    </submittedName>
</protein>
<dbReference type="InterPro" id="IPR050640">
    <property type="entry name" value="Bact_2-comp_sensor_kinase"/>
</dbReference>
<dbReference type="EMBL" id="CP133720">
    <property type="protein sequence ID" value="WMW80679.1"/>
    <property type="molecule type" value="Genomic_DNA"/>
</dbReference>
<reference evidence="5" key="1">
    <citation type="submission" date="2023-09" db="EMBL/GenBank/DDBJ databases">
        <title>Undibacterium sp. 20NA77.5 isolated from freshwater.</title>
        <authorList>
            <person name="Le V."/>
            <person name="Ko S.-R."/>
            <person name="Ahn C.-Y."/>
            <person name="Oh H.-M."/>
        </authorList>
    </citation>
    <scope>NUCLEOTIDE SEQUENCE</scope>
    <source>
        <strain evidence="5">20NA77.5</strain>
    </source>
</reference>
<proteinExistence type="predicted"/>
<keyword evidence="2" id="KW-0812">Transmembrane</keyword>
<dbReference type="Gene3D" id="3.30.565.10">
    <property type="entry name" value="Histidine kinase-like ATPase, C-terminal domain"/>
    <property type="match status" value="1"/>
</dbReference>
<organism evidence="5 6">
    <name type="scientific">Undibacterium cyanobacteriorum</name>
    <dbReference type="NCBI Taxonomy" id="3073561"/>
    <lineage>
        <taxon>Bacteria</taxon>
        <taxon>Pseudomonadati</taxon>
        <taxon>Pseudomonadota</taxon>
        <taxon>Betaproteobacteria</taxon>
        <taxon>Burkholderiales</taxon>
        <taxon>Oxalobacteraceae</taxon>
        <taxon>Undibacterium</taxon>
    </lineage>
</organism>
<evidence type="ECO:0000259" key="3">
    <source>
        <dbReference type="Pfam" id="PF02518"/>
    </source>
</evidence>
<feature type="coiled-coil region" evidence="1">
    <location>
        <begin position="78"/>
        <end position="112"/>
    </location>
</feature>
<dbReference type="PANTHER" id="PTHR34220">
    <property type="entry name" value="SENSOR HISTIDINE KINASE YPDA"/>
    <property type="match status" value="1"/>
</dbReference>
<dbReference type="GO" id="GO:0016301">
    <property type="term" value="F:kinase activity"/>
    <property type="evidence" value="ECO:0007669"/>
    <property type="project" value="UniProtKB-KW"/>
</dbReference>
<keyword evidence="1" id="KW-0175">Coiled coil</keyword>
<keyword evidence="2" id="KW-1133">Transmembrane helix</keyword>
<feature type="domain" description="Histidine kinase/HSP90-like ATPase" evidence="3">
    <location>
        <begin position="201"/>
        <end position="289"/>
    </location>
</feature>
<name>A0ABY9RJ26_9BURK</name>
<evidence type="ECO:0000313" key="5">
    <source>
        <dbReference type="EMBL" id="WMW80679.1"/>
    </source>
</evidence>
<keyword evidence="5" id="KW-0418">Kinase</keyword>